<keyword evidence="1" id="KW-0812">Transmembrane</keyword>
<dbReference type="InterPro" id="IPR036514">
    <property type="entry name" value="SGNH_hydro_sf"/>
</dbReference>
<organism evidence="2 3">
    <name type="scientific">Dyadobacter sediminis</name>
    <dbReference type="NCBI Taxonomy" id="1493691"/>
    <lineage>
        <taxon>Bacteria</taxon>
        <taxon>Pseudomonadati</taxon>
        <taxon>Bacteroidota</taxon>
        <taxon>Cytophagia</taxon>
        <taxon>Cytophagales</taxon>
        <taxon>Spirosomataceae</taxon>
        <taxon>Dyadobacter</taxon>
    </lineage>
</organism>
<dbReference type="AlphaFoldDB" id="A0A5R9KEB1"/>
<evidence type="ECO:0000313" key="3">
    <source>
        <dbReference type="Proteomes" id="UP000309788"/>
    </source>
</evidence>
<sequence length="377" mass="43360">MKFKVFTSFVRILFLGVFFLLLFFADKLKIKIEYTGFPLSDNWYIRLTKLAFWFLVSVEILRVFYYSIIKSKMQGLVANIVTIVVPLAITLILLEVIFMYVPQSHEGILSKASQIWWEKYWHPVNELGYRDKKIMDETGKIKVLVIGDSFAAGHGLKNVNERFSDILQAKLGTKRYSVYNLGVSGADTRDEAKRLEEFPVKPDIIILQYFPNDIEKAGRENGLSLSGAEPYVDLHGPFSMLVKRFYLPNFVYWQLPHTGFSTFEKFVQSAYTDTTVLNAHLRDLSRLTLYKEANKAEMYTVFIPFLFQLDKSAAYTKPVESFLKSKRVNVITLNNMIAKVPEKDRIVGKNDGHASSVINSLIADNLFEAMKPNLKQH</sequence>
<dbReference type="CDD" id="cd00229">
    <property type="entry name" value="SGNH_hydrolase"/>
    <property type="match status" value="1"/>
</dbReference>
<dbReference type="RefSeq" id="WP_138281087.1">
    <property type="nucleotide sequence ID" value="NZ_BMGE01000002.1"/>
</dbReference>
<keyword evidence="2" id="KW-0378">Hydrolase</keyword>
<keyword evidence="1" id="KW-0472">Membrane</keyword>
<proteinExistence type="predicted"/>
<dbReference type="EMBL" id="VCEI01000021">
    <property type="protein sequence ID" value="TLU94459.1"/>
    <property type="molecule type" value="Genomic_DNA"/>
</dbReference>
<comment type="caution">
    <text evidence="2">The sequence shown here is derived from an EMBL/GenBank/DDBJ whole genome shotgun (WGS) entry which is preliminary data.</text>
</comment>
<dbReference type="Gene3D" id="3.40.50.1110">
    <property type="entry name" value="SGNH hydrolase"/>
    <property type="match status" value="1"/>
</dbReference>
<evidence type="ECO:0000313" key="2">
    <source>
        <dbReference type="EMBL" id="TLU94459.1"/>
    </source>
</evidence>
<dbReference type="OrthoDB" id="916975at2"/>
<gene>
    <name evidence="2" type="ORF">FEM55_09475</name>
</gene>
<feature type="transmembrane region" description="Helical" evidence="1">
    <location>
        <begin position="76"/>
        <end position="101"/>
    </location>
</feature>
<accession>A0A5R9KEB1</accession>
<dbReference type="GO" id="GO:0016788">
    <property type="term" value="F:hydrolase activity, acting on ester bonds"/>
    <property type="evidence" value="ECO:0007669"/>
    <property type="project" value="UniProtKB-ARBA"/>
</dbReference>
<keyword evidence="3" id="KW-1185">Reference proteome</keyword>
<keyword evidence="1" id="KW-1133">Transmembrane helix</keyword>
<dbReference type="SUPFAM" id="SSF52266">
    <property type="entry name" value="SGNH hydrolase"/>
    <property type="match status" value="1"/>
</dbReference>
<feature type="transmembrane region" description="Helical" evidence="1">
    <location>
        <begin position="43"/>
        <end position="64"/>
    </location>
</feature>
<reference evidence="2 3" key="1">
    <citation type="submission" date="2019-05" db="EMBL/GenBank/DDBJ databases">
        <authorList>
            <person name="Qu J.-H."/>
        </authorList>
    </citation>
    <scope>NUCLEOTIDE SEQUENCE [LARGE SCALE GENOMIC DNA]</scope>
    <source>
        <strain evidence="2 3">Z12</strain>
    </source>
</reference>
<name>A0A5R9KEB1_9BACT</name>
<protein>
    <submittedName>
        <fullName evidence="2">SGNH/GDSL hydrolase family protein</fullName>
    </submittedName>
</protein>
<dbReference type="Proteomes" id="UP000309788">
    <property type="component" value="Unassembled WGS sequence"/>
</dbReference>
<evidence type="ECO:0000256" key="1">
    <source>
        <dbReference type="SAM" id="Phobius"/>
    </source>
</evidence>